<evidence type="ECO:0000256" key="1">
    <source>
        <dbReference type="ARBA" id="ARBA00022741"/>
    </source>
</evidence>
<evidence type="ECO:0000256" key="4">
    <source>
        <dbReference type="ARBA" id="ARBA00023027"/>
    </source>
</evidence>
<sequence length="86" mass="8923">MEGIEILRHREKTAHKGNFGHLLVVAGSASLSGAAGLAANSALRIGTGLVTLATPFSVYPILASRFTEVMYLPLPEKEGSISADSG</sequence>
<evidence type="ECO:0000313" key="8">
    <source>
        <dbReference type="Proteomes" id="UP000230392"/>
    </source>
</evidence>
<evidence type="ECO:0000259" key="6">
    <source>
        <dbReference type="PROSITE" id="PS51383"/>
    </source>
</evidence>
<evidence type="ECO:0000256" key="5">
    <source>
        <dbReference type="ARBA" id="ARBA00023239"/>
    </source>
</evidence>
<dbReference type="AlphaFoldDB" id="A0A2G9YDI2"/>
<protein>
    <submittedName>
        <fullName evidence="7">Bifunctional ADP-dependent NAD(P)H-hydrate dehydratase/NAD(P)H-hydrate epimerase</fullName>
    </submittedName>
</protein>
<keyword evidence="3" id="KW-0521">NADP</keyword>
<organism evidence="7 8">
    <name type="scientific">bacterium (Candidatus Ratteibacteria) CG23_combo_of_CG06-09_8_20_14_all_48_7</name>
    <dbReference type="NCBI Taxonomy" id="2014292"/>
    <lineage>
        <taxon>Bacteria</taxon>
        <taxon>Candidatus Ratteibacteria</taxon>
    </lineage>
</organism>
<dbReference type="Pfam" id="PF01256">
    <property type="entry name" value="Carb_kinase"/>
    <property type="match status" value="1"/>
</dbReference>
<evidence type="ECO:0000256" key="2">
    <source>
        <dbReference type="ARBA" id="ARBA00022840"/>
    </source>
</evidence>
<keyword evidence="1" id="KW-0547">Nucleotide-binding</keyword>
<dbReference type="SUPFAM" id="SSF53613">
    <property type="entry name" value="Ribokinase-like"/>
    <property type="match status" value="1"/>
</dbReference>
<evidence type="ECO:0000313" key="7">
    <source>
        <dbReference type="EMBL" id="PIP16783.1"/>
    </source>
</evidence>
<dbReference type="PANTHER" id="PTHR12592:SF0">
    <property type="entry name" value="ATP-DEPENDENT (S)-NAD(P)H-HYDRATE DEHYDRATASE"/>
    <property type="match status" value="1"/>
</dbReference>
<dbReference type="GO" id="GO:0005524">
    <property type="term" value="F:ATP binding"/>
    <property type="evidence" value="ECO:0007669"/>
    <property type="project" value="UniProtKB-KW"/>
</dbReference>
<proteinExistence type="predicted"/>
<comment type="caution">
    <text evidence="7">The sequence shown here is derived from an EMBL/GenBank/DDBJ whole genome shotgun (WGS) entry which is preliminary data.</text>
</comment>
<evidence type="ECO:0000256" key="3">
    <source>
        <dbReference type="ARBA" id="ARBA00022857"/>
    </source>
</evidence>
<dbReference type="GO" id="GO:0052855">
    <property type="term" value="F:ADP-dependent NAD(P)H-hydrate dehydratase activity"/>
    <property type="evidence" value="ECO:0007669"/>
    <property type="project" value="TreeGrafter"/>
</dbReference>
<feature type="non-terminal residue" evidence="7">
    <location>
        <position position="86"/>
    </location>
</feature>
<dbReference type="GO" id="GO:0052856">
    <property type="term" value="F:NAD(P)HX epimerase activity"/>
    <property type="evidence" value="ECO:0007669"/>
    <property type="project" value="TreeGrafter"/>
</dbReference>
<reference evidence="7 8" key="1">
    <citation type="submission" date="2017-09" db="EMBL/GenBank/DDBJ databases">
        <title>Depth-based differentiation of microbial function through sediment-hosted aquifers and enrichment of novel symbionts in the deep terrestrial subsurface.</title>
        <authorList>
            <person name="Probst A.J."/>
            <person name="Ladd B."/>
            <person name="Jarett J.K."/>
            <person name="Geller-Mcgrath D.E."/>
            <person name="Sieber C.M."/>
            <person name="Emerson J.B."/>
            <person name="Anantharaman K."/>
            <person name="Thomas B.C."/>
            <person name="Malmstrom R."/>
            <person name="Stieglmeier M."/>
            <person name="Klingl A."/>
            <person name="Woyke T."/>
            <person name="Ryan C.M."/>
            <person name="Banfield J.F."/>
        </authorList>
    </citation>
    <scope>NUCLEOTIDE SEQUENCE [LARGE SCALE GENOMIC DNA]</scope>
    <source>
        <strain evidence="7">CG23_combo_of_CG06-09_8_20_14_all_48_7</strain>
    </source>
</reference>
<dbReference type="PROSITE" id="PS51383">
    <property type="entry name" value="YJEF_C_3"/>
    <property type="match status" value="1"/>
</dbReference>
<accession>A0A2G9YDI2</accession>
<name>A0A2G9YDI2_9BACT</name>
<keyword evidence="5" id="KW-0456">Lyase</keyword>
<keyword evidence="4" id="KW-0520">NAD</keyword>
<feature type="domain" description="YjeF C-terminal" evidence="6">
    <location>
        <begin position="1"/>
        <end position="86"/>
    </location>
</feature>
<dbReference type="PANTHER" id="PTHR12592">
    <property type="entry name" value="ATP-DEPENDENT (S)-NAD(P)H-HYDRATE DEHYDRATASE FAMILY MEMBER"/>
    <property type="match status" value="1"/>
</dbReference>
<dbReference type="Gene3D" id="3.40.1190.20">
    <property type="match status" value="1"/>
</dbReference>
<dbReference type="EMBL" id="PCRF01000004">
    <property type="protein sequence ID" value="PIP16783.1"/>
    <property type="molecule type" value="Genomic_DNA"/>
</dbReference>
<dbReference type="Proteomes" id="UP000230392">
    <property type="component" value="Unassembled WGS sequence"/>
</dbReference>
<dbReference type="GO" id="GO:0110051">
    <property type="term" value="P:metabolite repair"/>
    <property type="evidence" value="ECO:0007669"/>
    <property type="project" value="TreeGrafter"/>
</dbReference>
<keyword evidence="2" id="KW-0067">ATP-binding</keyword>
<dbReference type="InterPro" id="IPR029056">
    <property type="entry name" value="Ribokinase-like"/>
</dbReference>
<gene>
    <name evidence="7" type="ORF">COX46_00110</name>
</gene>
<dbReference type="InterPro" id="IPR000631">
    <property type="entry name" value="CARKD"/>
</dbReference>